<comment type="subcellular location">
    <subcellularLocation>
        <location evidence="1">Cell membrane</location>
        <topology evidence="1">Multi-pass membrane protein</topology>
    </subcellularLocation>
</comment>
<feature type="transmembrane region" description="Helical" evidence="7">
    <location>
        <begin position="258"/>
        <end position="276"/>
    </location>
</feature>
<dbReference type="PANTHER" id="PTHR23513:SF11">
    <property type="entry name" value="STAPHYLOFERRIN A TRANSPORTER"/>
    <property type="match status" value="1"/>
</dbReference>
<feature type="transmembrane region" description="Helical" evidence="7">
    <location>
        <begin position="234"/>
        <end position="252"/>
    </location>
</feature>
<dbReference type="CDD" id="cd06173">
    <property type="entry name" value="MFS_MefA_like"/>
    <property type="match status" value="1"/>
</dbReference>
<dbReference type="Proteomes" id="UP000542776">
    <property type="component" value="Unassembled WGS sequence"/>
</dbReference>
<dbReference type="AlphaFoldDB" id="A0A7W6E8K3"/>
<dbReference type="GO" id="GO:0005886">
    <property type="term" value="C:plasma membrane"/>
    <property type="evidence" value="ECO:0007669"/>
    <property type="project" value="UniProtKB-SubCell"/>
</dbReference>
<feature type="transmembrane region" description="Helical" evidence="7">
    <location>
        <begin position="347"/>
        <end position="367"/>
    </location>
</feature>
<dbReference type="EMBL" id="JACIEK010000001">
    <property type="protein sequence ID" value="MBB3996742.1"/>
    <property type="molecule type" value="Genomic_DNA"/>
</dbReference>
<evidence type="ECO:0000256" key="2">
    <source>
        <dbReference type="ARBA" id="ARBA00022475"/>
    </source>
</evidence>
<feature type="transmembrane region" description="Helical" evidence="7">
    <location>
        <begin position="45"/>
        <end position="66"/>
    </location>
</feature>
<evidence type="ECO:0000313" key="9">
    <source>
        <dbReference type="Proteomes" id="UP000542776"/>
    </source>
</evidence>
<evidence type="ECO:0000256" key="1">
    <source>
        <dbReference type="ARBA" id="ARBA00004651"/>
    </source>
</evidence>
<feature type="transmembrane region" description="Helical" evidence="7">
    <location>
        <begin position="141"/>
        <end position="165"/>
    </location>
</feature>
<feature type="region of interest" description="Disordered" evidence="6">
    <location>
        <begin position="429"/>
        <end position="454"/>
    </location>
</feature>
<protein>
    <submittedName>
        <fullName evidence="8">MFS family permease</fullName>
    </submittedName>
</protein>
<dbReference type="PANTHER" id="PTHR23513">
    <property type="entry name" value="INTEGRAL MEMBRANE EFFLUX PROTEIN-RELATED"/>
    <property type="match status" value="1"/>
</dbReference>
<keyword evidence="3 7" id="KW-0812">Transmembrane</keyword>
<dbReference type="InterPro" id="IPR036259">
    <property type="entry name" value="MFS_trans_sf"/>
</dbReference>
<keyword evidence="2" id="KW-1003">Cell membrane</keyword>
<feature type="transmembrane region" description="Helical" evidence="7">
    <location>
        <begin position="12"/>
        <end position="39"/>
    </location>
</feature>
<accession>A0A7W6E8K3</accession>
<reference evidence="8 9" key="1">
    <citation type="submission" date="2020-08" db="EMBL/GenBank/DDBJ databases">
        <title>Genomic Encyclopedia of Type Strains, Phase IV (KMG-IV): sequencing the most valuable type-strain genomes for metagenomic binning, comparative biology and taxonomic classification.</title>
        <authorList>
            <person name="Goeker M."/>
        </authorList>
    </citation>
    <scope>NUCLEOTIDE SEQUENCE [LARGE SCALE GENOMIC DNA]</scope>
    <source>
        <strain evidence="8 9">DSM 102238</strain>
    </source>
</reference>
<feature type="transmembrane region" description="Helical" evidence="7">
    <location>
        <begin position="307"/>
        <end position="326"/>
    </location>
</feature>
<proteinExistence type="predicted"/>
<dbReference type="GO" id="GO:0022857">
    <property type="term" value="F:transmembrane transporter activity"/>
    <property type="evidence" value="ECO:0007669"/>
    <property type="project" value="InterPro"/>
</dbReference>
<organism evidence="8 9">
    <name type="scientific">Aureimonas pseudogalii</name>
    <dbReference type="NCBI Taxonomy" id="1744844"/>
    <lineage>
        <taxon>Bacteria</taxon>
        <taxon>Pseudomonadati</taxon>
        <taxon>Pseudomonadota</taxon>
        <taxon>Alphaproteobacteria</taxon>
        <taxon>Hyphomicrobiales</taxon>
        <taxon>Aurantimonadaceae</taxon>
        <taxon>Aureimonas</taxon>
    </lineage>
</organism>
<feature type="transmembrane region" description="Helical" evidence="7">
    <location>
        <begin position="171"/>
        <end position="190"/>
    </location>
</feature>
<comment type="caution">
    <text evidence="8">The sequence shown here is derived from an EMBL/GenBank/DDBJ whole genome shotgun (WGS) entry which is preliminary data.</text>
</comment>
<keyword evidence="9" id="KW-1185">Reference proteome</keyword>
<dbReference type="InterPro" id="IPR011701">
    <property type="entry name" value="MFS"/>
</dbReference>
<feature type="transmembrane region" description="Helical" evidence="7">
    <location>
        <begin position="397"/>
        <end position="416"/>
    </location>
</feature>
<gene>
    <name evidence="8" type="ORF">GGR04_000563</name>
</gene>
<sequence>MSPAAPTRSLAPFAILIGGQLVSFVGTTLTGVGIGIWVFGQTGSVMTFAWLTILTLVPAILISPFGGVIADTWRKKPAMLAVDSLSALSSATMLALLLSGRLEFWHLYANAVVSGLALGLQRPLFESTTPLMVDEQRLAGVNGIVHSVAGIGQVVAPVLAGTLVATLGLSTLLILDACTFLVAFGCTLGVKVPNAPRRDRADESFVAAFREGWRFVRERPGLYGMFWFTTMRNYLFATCEVVVVPLLLVVTTPEKTGAVLSVGGLGVLAGGLAMGLLARRRRLIVWVILAQGLTGLAMIVGGLSTDLVVIAVALALAFMAFPIEEASSTTIMQRKVPAALLGRVASVRNMMSMSAPPLAMLVAAPLADKVFEPLMRDGGPLASSVGLLTGTGPGRGMGLLLVVTGLATLVLTIVGWRSAALRNVETDLPDQHHESAKQTPAPARGLAEAIGRDR</sequence>
<dbReference type="Pfam" id="PF07690">
    <property type="entry name" value="MFS_1"/>
    <property type="match status" value="1"/>
</dbReference>
<evidence type="ECO:0000256" key="6">
    <source>
        <dbReference type="SAM" id="MobiDB-lite"/>
    </source>
</evidence>
<dbReference type="SUPFAM" id="SSF103473">
    <property type="entry name" value="MFS general substrate transporter"/>
    <property type="match status" value="1"/>
</dbReference>
<feature type="transmembrane region" description="Helical" evidence="7">
    <location>
        <begin position="283"/>
        <end position="301"/>
    </location>
</feature>
<dbReference type="Gene3D" id="1.20.1250.20">
    <property type="entry name" value="MFS general substrate transporter like domains"/>
    <property type="match status" value="1"/>
</dbReference>
<evidence type="ECO:0000256" key="5">
    <source>
        <dbReference type="ARBA" id="ARBA00023136"/>
    </source>
</evidence>
<keyword evidence="5 7" id="KW-0472">Membrane</keyword>
<evidence type="ECO:0000256" key="4">
    <source>
        <dbReference type="ARBA" id="ARBA00022989"/>
    </source>
</evidence>
<evidence type="ECO:0000256" key="3">
    <source>
        <dbReference type="ARBA" id="ARBA00022692"/>
    </source>
</evidence>
<dbReference type="RefSeq" id="WP_183197611.1">
    <property type="nucleotide sequence ID" value="NZ_JACIEK010000001.1"/>
</dbReference>
<keyword evidence="4 7" id="KW-1133">Transmembrane helix</keyword>
<name>A0A7W6E8K3_9HYPH</name>
<evidence type="ECO:0000313" key="8">
    <source>
        <dbReference type="EMBL" id="MBB3996742.1"/>
    </source>
</evidence>
<evidence type="ECO:0000256" key="7">
    <source>
        <dbReference type="SAM" id="Phobius"/>
    </source>
</evidence>